<name>A0A1R4H7N5_9GAMM</name>
<evidence type="ECO:0000313" key="1">
    <source>
        <dbReference type="EMBL" id="SJM92288.1"/>
    </source>
</evidence>
<organism evidence="1 2">
    <name type="scientific">Crenothrix polyspora</name>
    <dbReference type="NCBI Taxonomy" id="360316"/>
    <lineage>
        <taxon>Bacteria</taxon>
        <taxon>Pseudomonadati</taxon>
        <taxon>Pseudomonadota</taxon>
        <taxon>Gammaproteobacteria</taxon>
        <taxon>Methylococcales</taxon>
        <taxon>Crenotrichaceae</taxon>
        <taxon>Crenothrix</taxon>
    </lineage>
</organism>
<accession>A0A1R4H7N5</accession>
<proteinExistence type="predicted"/>
<keyword evidence="2" id="KW-1185">Reference proteome</keyword>
<evidence type="ECO:0000313" key="2">
    <source>
        <dbReference type="Proteomes" id="UP000195442"/>
    </source>
</evidence>
<sequence>MMLSKYEKASHYYFPQISHFTSYVCNYSSVFQELIEPVSQMVCEQNQQLPKHHNQKLDYEQFVTTLLYFFTAYPGSLKLFITTRFNRGLLPRV</sequence>
<reference evidence="2" key="1">
    <citation type="submission" date="2017-02" db="EMBL/GenBank/DDBJ databases">
        <authorList>
            <person name="Daims H."/>
        </authorList>
    </citation>
    <scope>NUCLEOTIDE SEQUENCE [LARGE SCALE GENOMIC DNA]</scope>
</reference>
<dbReference type="Proteomes" id="UP000195442">
    <property type="component" value="Unassembled WGS sequence"/>
</dbReference>
<gene>
    <name evidence="1" type="ORF">CRENPOLYSF2_2620001</name>
</gene>
<dbReference type="EMBL" id="FUKJ01000182">
    <property type="protein sequence ID" value="SJM92288.1"/>
    <property type="molecule type" value="Genomic_DNA"/>
</dbReference>
<protein>
    <submittedName>
        <fullName evidence="1">Uncharacterized protein</fullName>
    </submittedName>
</protein>
<dbReference type="AlphaFoldDB" id="A0A1R4H7N5"/>